<dbReference type="EMBL" id="CAJNOK010002933">
    <property type="protein sequence ID" value="CAF0880834.1"/>
    <property type="molecule type" value="Genomic_DNA"/>
</dbReference>
<keyword evidence="6" id="KW-1185">Reference proteome</keyword>
<protein>
    <submittedName>
        <fullName evidence="3">Uncharacterized protein</fullName>
    </submittedName>
</protein>
<proteinExistence type="predicted"/>
<evidence type="ECO:0000313" key="5">
    <source>
        <dbReference type="EMBL" id="CAF3706784.1"/>
    </source>
</evidence>
<dbReference type="EMBL" id="CAJOBC010001936">
    <property type="protein sequence ID" value="CAF3706784.1"/>
    <property type="molecule type" value="Genomic_DNA"/>
</dbReference>
<dbReference type="Proteomes" id="UP000681722">
    <property type="component" value="Unassembled WGS sequence"/>
</dbReference>
<reference evidence="3" key="1">
    <citation type="submission" date="2021-02" db="EMBL/GenBank/DDBJ databases">
        <authorList>
            <person name="Nowell W R."/>
        </authorList>
    </citation>
    <scope>NUCLEOTIDE SEQUENCE</scope>
</reference>
<dbReference type="EMBL" id="CAJOBA010002933">
    <property type="protein sequence ID" value="CAF3664469.1"/>
    <property type="molecule type" value="Genomic_DNA"/>
</dbReference>
<dbReference type="EMBL" id="CAJNOQ010001936">
    <property type="protein sequence ID" value="CAF0928436.1"/>
    <property type="molecule type" value="Genomic_DNA"/>
</dbReference>
<comment type="caution">
    <text evidence="3">The sequence shown here is derived from an EMBL/GenBank/DDBJ whole genome shotgun (WGS) entry which is preliminary data.</text>
</comment>
<feature type="region of interest" description="Disordered" evidence="1">
    <location>
        <begin position="335"/>
        <end position="358"/>
    </location>
</feature>
<dbReference type="Proteomes" id="UP000663829">
    <property type="component" value="Unassembled WGS sequence"/>
</dbReference>
<evidence type="ECO:0000313" key="3">
    <source>
        <dbReference type="EMBL" id="CAF0928436.1"/>
    </source>
</evidence>
<sequence>MAMYNSSIGQDDSDITIINPSIISDNNHEIYEHQQHNGLSETNREADDDNVASAKHSIQNRDYVFIDDHDSYDALWNALCHYRSDLKNGSNTYHDCNRHLIIRLFDMIRSIVPSPNGSLSNNATTKSDDIQSLDDDINQLIDQKQKENIENVQQLHAEICQLKMTLLNNNTVVAGQPSPCASSTVADVNVHEEEMDAMNKESERLHHLIETQREQINELFSLVSKEGTIPSSLLNSVAETNRDLEGETINGDNFVDTPPSGLTLMQKIRAIATRKKETTTTTTTTTRNIDDFHSPGISPSHSFASLLNYDEIKLPLLNNNEQPIVERLPSNKETIDSIENGNDQQEEEQQPVVEQKQEDENKCPICDVSFPSIMNAVEMSEHVERCLLPKIEDKIFECPSCAEKFPGNNEALYMAHLSDCLD</sequence>
<name>A0A814BJN4_9BILA</name>
<organism evidence="3 6">
    <name type="scientific">Didymodactylos carnosus</name>
    <dbReference type="NCBI Taxonomy" id="1234261"/>
    <lineage>
        <taxon>Eukaryota</taxon>
        <taxon>Metazoa</taxon>
        <taxon>Spiralia</taxon>
        <taxon>Gnathifera</taxon>
        <taxon>Rotifera</taxon>
        <taxon>Eurotatoria</taxon>
        <taxon>Bdelloidea</taxon>
        <taxon>Philodinida</taxon>
        <taxon>Philodinidae</taxon>
        <taxon>Didymodactylos</taxon>
    </lineage>
</organism>
<gene>
    <name evidence="3" type="ORF">GPM918_LOCUS10049</name>
    <name evidence="2" type="ORF">OVA965_LOCUS8610</name>
    <name evidence="5" type="ORF">SRO942_LOCUS10050</name>
    <name evidence="4" type="ORF">TMI583_LOCUS8604</name>
</gene>
<dbReference type="AlphaFoldDB" id="A0A814BJN4"/>
<accession>A0A814BJN4</accession>
<evidence type="ECO:0000313" key="2">
    <source>
        <dbReference type="EMBL" id="CAF0880834.1"/>
    </source>
</evidence>
<dbReference type="OrthoDB" id="10046457at2759"/>
<dbReference type="Proteomes" id="UP000677228">
    <property type="component" value="Unassembled WGS sequence"/>
</dbReference>
<dbReference type="Gene3D" id="6.20.250.40">
    <property type="match status" value="1"/>
</dbReference>
<evidence type="ECO:0000313" key="4">
    <source>
        <dbReference type="EMBL" id="CAF3664469.1"/>
    </source>
</evidence>
<evidence type="ECO:0000256" key="1">
    <source>
        <dbReference type="SAM" id="MobiDB-lite"/>
    </source>
</evidence>
<evidence type="ECO:0000313" key="6">
    <source>
        <dbReference type="Proteomes" id="UP000663829"/>
    </source>
</evidence>
<dbReference type="Proteomes" id="UP000682733">
    <property type="component" value="Unassembled WGS sequence"/>
</dbReference>